<dbReference type="RefSeq" id="WP_146161068.1">
    <property type="nucleotide sequence ID" value="NZ_JAKMYX010000014.1"/>
</dbReference>
<organism evidence="2 3">
    <name type="scientific">Vibrio splendidus</name>
    <dbReference type="NCBI Taxonomy" id="29497"/>
    <lineage>
        <taxon>Bacteria</taxon>
        <taxon>Pseudomonadati</taxon>
        <taxon>Pseudomonadota</taxon>
        <taxon>Gammaproteobacteria</taxon>
        <taxon>Vibrionales</taxon>
        <taxon>Vibrionaceae</taxon>
        <taxon>Vibrio</taxon>
    </lineage>
</organism>
<sequence>MDELESRFVFVDTSMYQSKNFQFYQHALGRFTDLCQENAINLLMSPVVEQEVRSHLISQGTEAARNIKDFKKTIKILRNLTNLPQHSIFSELTKETINENLIENFDNFLFDAVYEEVSVGEASLESIVNSYFNKVAPFSDKKKSEFPDAIILSSLLAWAKKNNSQVYVLSTDGDMADFCENSNGWLIYSNDLDRFIGDVIFTEDKLKDLSAFALDQYKAVKDEVEALFEEQLDSIEYTSSGFDLDNEITEIETSALTIGSINVIKADRDYAEFSLELTFDVEAWHSFSDYDRSIWDSEDKKYIFVAQSSRHIRNTVKCIGYVTIQYEEGLSVNTTLDSVEVEDSYIELDPNEGIELSFVEHDLFAG</sequence>
<evidence type="ECO:0000313" key="2">
    <source>
        <dbReference type="EMBL" id="MDH5920560.1"/>
    </source>
</evidence>
<evidence type="ECO:0000259" key="1">
    <source>
        <dbReference type="Pfam" id="PF16289"/>
    </source>
</evidence>
<gene>
    <name evidence="2" type="ORF">L8R85_05920</name>
</gene>
<comment type="caution">
    <text evidence="2">The sequence shown here is derived from an EMBL/GenBank/DDBJ whole genome shotgun (WGS) entry which is preliminary data.</text>
</comment>
<reference evidence="2" key="1">
    <citation type="submission" date="2022-01" db="EMBL/GenBank/DDBJ databases">
        <title>Vibrio aestuarianus Clade A and Clade B isolates are associated with Pacific oyster (Crassostrea gigas) disease outbreaks across Ireland.</title>
        <authorList>
            <person name="Coyle N."/>
            <person name="O'Toole C."/>
            <person name="Thomas J.C.L."/>
            <person name="Ryder D."/>
            <person name="Cheslett D."/>
            <person name="Feist S."/>
            <person name="Bean T."/>
            <person name="Joseph A."/>
            <person name="Waina A."/>
            <person name="Feil E."/>
            <person name="Verner-Jeffreys D.W."/>
        </authorList>
    </citation>
    <scope>NUCLEOTIDE SEQUENCE</scope>
    <source>
        <strain evidence="2">S/17/14 A</strain>
    </source>
</reference>
<evidence type="ECO:0000313" key="3">
    <source>
        <dbReference type="Proteomes" id="UP001159663"/>
    </source>
</evidence>
<name>A0AA43FV32_VIBSP</name>
<dbReference type="Pfam" id="PF16289">
    <property type="entry name" value="PIN_12"/>
    <property type="match status" value="1"/>
</dbReference>
<dbReference type="InterPro" id="IPR032557">
    <property type="entry name" value="DUF4935"/>
</dbReference>
<dbReference type="EMBL" id="JAKMYX010000014">
    <property type="protein sequence ID" value="MDH5920560.1"/>
    <property type="molecule type" value="Genomic_DNA"/>
</dbReference>
<dbReference type="Proteomes" id="UP001159663">
    <property type="component" value="Unassembled WGS sequence"/>
</dbReference>
<dbReference type="AlphaFoldDB" id="A0AA43FV32"/>
<feature type="domain" description="DUF4935" evidence="1">
    <location>
        <begin position="9"/>
        <end position="175"/>
    </location>
</feature>
<proteinExistence type="predicted"/>
<accession>A0AA43FV32</accession>
<protein>
    <submittedName>
        <fullName evidence="2">PIN domain-containing protein</fullName>
    </submittedName>
</protein>